<evidence type="ECO:0000259" key="1">
    <source>
        <dbReference type="SMART" id="SM01321"/>
    </source>
</evidence>
<dbReference type="InterPro" id="IPR036515">
    <property type="entry name" value="Transposase_17_sf"/>
</dbReference>
<dbReference type="PANTHER" id="PTHR33360:SF2">
    <property type="entry name" value="TRANSPOSASE FOR INSERTION SEQUENCE ELEMENT IS200"/>
    <property type="match status" value="1"/>
</dbReference>
<comment type="caution">
    <text evidence="2">The sequence shown here is derived from an EMBL/GenBank/DDBJ whole genome shotgun (WGS) entry which is preliminary data.</text>
</comment>
<accession>W6N7S8</accession>
<dbReference type="SUPFAM" id="SSF143422">
    <property type="entry name" value="Transposase IS200-like"/>
    <property type="match status" value="1"/>
</dbReference>
<dbReference type="Proteomes" id="UP000019482">
    <property type="component" value="Unassembled WGS sequence"/>
</dbReference>
<name>W6N7S8_CLOTY</name>
<evidence type="ECO:0000313" key="3">
    <source>
        <dbReference type="Proteomes" id="UP000019482"/>
    </source>
</evidence>
<organism evidence="2 3">
    <name type="scientific">Clostridium tyrobutyricum DIVETGP</name>
    <dbReference type="NCBI Taxonomy" id="1408889"/>
    <lineage>
        <taxon>Bacteria</taxon>
        <taxon>Bacillati</taxon>
        <taxon>Bacillota</taxon>
        <taxon>Clostridia</taxon>
        <taxon>Eubacteriales</taxon>
        <taxon>Clostridiaceae</taxon>
        <taxon>Clostridium</taxon>
    </lineage>
</organism>
<dbReference type="InterPro" id="IPR002686">
    <property type="entry name" value="Transposase_17"/>
</dbReference>
<dbReference type="NCBIfam" id="NF033573">
    <property type="entry name" value="transpos_IS200"/>
    <property type="match status" value="1"/>
</dbReference>
<gene>
    <name evidence="2" type="ORF">CTDIVETGP_2440</name>
</gene>
<dbReference type="PANTHER" id="PTHR33360">
    <property type="entry name" value="TRANSPOSASE FOR INSERTION SEQUENCE ELEMENT IS200"/>
    <property type="match status" value="1"/>
</dbReference>
<evidence type="ECO:0000313" key="2">
    <source>
        <dbReference type="EMBL" id="CDL92370.1"/>
    </source>
</evidence>
<dbReference type="SMART" id="SM01321">
    <property type="entry name" value="Y1_Tnp"/>
    <property type="match status" value="1"/>
</dbReference>
<sequence length="89" mass="10552">MDKNSLAHTKWRCKYHVVFAPKYRRKEIYGERRKEIGKILRELCNWKGVEILEANACEDNIHMLLSIPPKISVSGFMGFLIRKEQFNDI</sequence>
<proteinExistence type="predicted"/>
<dbReference type="EMBL" id="CBXI010000042">
    <property type="protein sequence ID" value="CDL92370.1"/>
    <property type="molecule type" value="Genomic_DNA"/>
</dbReference>
<dbReference type="GO" id="GO:0004803">
    <property type="term" value="F:transposase activity"/>
    <property type="evidence" value="ECO:0007669"/>
    <property type="project" value="InterPro"/>
</dbReference>
<keyword evidence="3" id="KW-1185">Reference proteome</keyword>
<dbReference type="Pfam" id="PF01797">
    <property type="entry name" value="Y1_Tnp"/>
    <property type="match status" value="1"/>
</dbReference>
<reference evidence="2 3" key="1">
    <citation type="journal article" date="2015" name="Genome Announc.">
        <title>Draft Genome Sequence of Clostridium tyrobutyricum Strain DIVETGP, Isolated from Cow's Milk for Grana Padano Production.</title>
        <authorList>
            <person name="Soggiu A."/>
            <person name="Piras C."/>
            <person name="Gaiarsa S."/>
            <person name="Sassera D."/>
            <person name="Roncada P."/>
            <person name="Bendixen E."/>
            <person name="Brasca M."/>
            <person name="Bonizzi L."/>
        </authorList>
    </citation>
    <scope>NUCLEOTIDE SEQUENCE [LARGE SCALE GENOMIC DNA]</scope>
    <source>
        <strain evidence="2 3">DIVETGP</strain>
    </source>
</reference>
<dbReference type="Gene3D" id="3.30.70.1290">
    <property type="entry name" value="Transposase IS200-like"/>
    <property type="match status" value="1"/>
</dbReference>
<dbReference type="GO" id="GO:0003677">
    <property type="term" value="F:DNA binding"/>
    <property type="evidence" value="ECO:0007669"/>
    <property type="project" value="InterPro"/>
</dbReference>
<dbReference type="GO" id="GO:0006313">
    <property type="term" value="P:DNA transposition"/>
    <property type="evidence" value="ECO:0007669"/>
    <property type="project" value="InterPro"/>
</dbReference>
<protein>
    <submittedName>
        <fullName evidence="2">Mobile element protein</fullName>
    </submittedName>
</protein>
<feature type="domain" description="Transposase IS200-like" evidence="1">
    <location>
        <begin position="10"/>
        <end position="87"/>
    </location>
</feature>
<dbReference type="AlphaFoldDB" id="W6N7S8"/>